<organism evidence="1 2">
    <name type="scientific">Gymnopus androsaceus JB14</name>
    <dbReference type="NCBI Taxonomy" id="1447944"/>
    <lineage>
        <taxon>Eukaryota</taxon>
        <taxon>Fungi</taxon>
        <taxon>Dikarya</taxon>
        <taxon>Basidiomycota</taxon>
        <taxon>Agaricomycotina</taxon>
        <taxon>Agaricomycetes</taxon>
        <taxon>Agaricomycetidae</taxon>
        <taxon>Agaricales</taxon>
        <taxon>Marasmiineae</taxon>
        <taxon>Omphalotaceae</taxon>
        <taxon>Gymnopus</taxon>
    </lineage>
</organism>
<dbReference type="OrthoDB" id="5569250at2759"/>
<name>A0A6A4GIP7_9AGAR</name>
<proteinExistence type="predicted"/>
<evidence type="ECO:0000313" key="1">
    <source>
        <dbReference type="EMBL" id="KAE9385233.1"/>
    </source>
</evidence>
<sequence>MKTHSSRDFIPVLAIQNAFITTDSLIRERKRLKIACLSPEAPGIIPNQPTAFMDDYVTLLQKPGINLKKTAKEGKIPPKALRAASIRSTSIKGGDYDSRGQVGECDRKGMKLSMKLNLSKKGRAREHKIVERYTDLADAWVRKHLSHVLGWYITHFDVSTVQGRLKKNGYKERVIYGSIQEELYPIMDLESPEKLTQVM</sequence>
<evidence type="ECO:0000313" key="2">
    <source>
        <dbReference type="Proteomes" id="UP000799118"/>
    </source>
</evidence>
<accession>A0A6A4GIP7</accession>
<dbReference type="Proteomes" id="UP000799118">
    <property type="component" value="Unassembled WGS sequence"/>
</dbReference>
<keyword evidence="2" id="KW-1185">Reference proteome</keyword>
<dbReference type="AlphaFoldDB" id="A0A6A4GIP7"/>
<gene>
    <name evidence="1" type="ORF">BT96DRAFT_1007239</name>
</gene>
<reference evidence="1" key="1">
    <citation type="journal article" date="2019" name="Environ. Microbiol.">
        <title>Fungal ecological strategies reflected in gene transcription - a case study of two litter decomposers.</title>
        <authorList>
            <person name="Barbi F."/>
            <person name="Kohler A."/>
            <person name="Barry K."/>
            <person name="Baskaran P."/>
            <person name="Daum C."/>
            <person name="Fauchery L."/>
            <person name="Ihrmark K."/>
            <person name="Kuo A."/>
            <person name="LaButti K."/>
            <person name="Lipzen A."/>
            <person name="Morin E."/>
            <person name="Grigoriev I.V."/>
            <person name="Henrissat B."/>
            <person name="Lindahl B."/>
            <person name="Martin F."/>
        </authorList>
    </citation>
    <scope>NUCLEOTIDE SEQUENCE</scope>
    <source>
        <strain evidence="1">JB14</strain>
    </source>
</reference>
<protein>
    <submittedName>
        <fullName evidence="1">Uncharacterized protein</fullName>
    </submittedName>
</protein>
<dbReference type="EMBL" id="ML770011">
    <property type="protein sequence ID" value="KAE9385233.1"/>
    <property type="molecule type" value="Genomic_DNA"/>
</dbReference>